<dbReference type="Proteomes" id="UP000297703">
    <property type="component" value="Unassembled WGS sequence"/>
</dbReference>
<proteinExistence type="predicted"/>
<organism evidence="1 2">
    <name type="scientific">Platysternon megacephalum</name>
    <name type="common">big-headed turtle</name>
    <dbReference type="NCBI Taxonomy" id="55544"/>
    <lineage>
        <taxon>Eukaryota</taxon>
        <taxon>Metazoa</taxon>
        <taxon>Chordata</taxon>
        <taxon>Craniata</taxon>
        <taxon>Vertebrata</taxon>
        <taxon>Euteleostomi</taxon>
        <taxon>Archelosauria</taxon>
        <taxon>Testudinata</taxon>
        <taxon>Testudines</taxon>
        <taxon>Cryptodira</taxon>
        <taxon>Durocryptodira</taxon>
        <taxon>Testudinoidea</taxon>
        <taxon>Platysternidae</taxon>
        <taxon>Platysternon</taxon>
    </lineage>
</organism>
<protein>
    <submittedName>
        <fullName evidence="1">Pleckstrin like proteiny-like domain family A member 1</fullName>
    </submittedName>
</protein>
<gene>
    <name evidence="1" type="ORF">DR999_PMT05048</name>
</gene>
<accession>A0A4D9ERA0</accession>
<comment type="caution">
    <text evidence="1">The sequence shown here is derived from an EMBL/GenBank/DDBJ whole genome shotgun (WGS) entry which is preliminary data.</text>
</comment>
<keyword evidence="2" id="KW-1185">Reference proteome</keyword>
<name>A0A4D9ERA0_9SAUR</name>
<reference evidence="1 2" key="2">
    <citation type="submission" date="2019-04" db="EMBL/GenBank/DDBJ databases">
        <title>The genome sequence of big-headed turtle.</title>
        <authorList>
            <person name="Gong S."/>
        </authorList>
    </citation>
    <scope>NUCLEOTIDE SEQUENCE [LARGE SCALE GENOMIC DNA]</scope>
    <source>
        <strain evidence="1">DO16091913</strain>
        <tissue evidence="1">Muscle</tissue>
    </source>
</reference>
<evidence type="ECO:0000313" key="1">
    <source>
        <dbReference type="EMBL" id="TFK11655.1"/>
    </source>
</evidence>
<dbReference type="EMBL" id="QXTE01000029">
    <property type="protein sequence ID" value="TFK11655.1"/>
    <property type="molecule type" value="Genomic_DNA"/>
</dbReference>
<dbReference type="AlphaFoldDB" id="A0A4D9ERA0"/>
<sequence length="112" mass="12593">MYNLNLMATRTIIHCNIKKKFLSFILYNGEEQSKLFLTCVGIPKVVHIFKLCIQANTHDNKSCSDTSGYCVYRSKFSPVVSGDISAVAKGSCLYLAHISIHTSHKRLVNMHV</sequence>
<reference evidence="1 2" key="1">
    <citation type="submission" date="2019-04" db="EMBL/GenBank/DDBJ databases">
        <title>Draft genome of the big-headed turtle Platysternon megacephalum.</title>
        <authorList>
            <person name="Gong S."/>
        </authorList>
    </citation>
    <scope>NUCLEOTIDE SEQUENCE [LARGE SCALE GENOMIC DNA]</scope>
    <source>
        <strain evidence="1">DO16091913</strain>
        <tissue evidence="1">Muscle</tissue>
    </source>
</reference>
<evidence type="ECO:0000313" key="2">
    <source>
        <dbReference type="Proteomes" id="UP000297703"/>
    </source>
</evidence>